<evidence type="ECO:0000313" key="2">
    <source>
        <dbReference type="Proteomes" id="UP000253769"/>
    </source>
</evidence>
<name>A0A369WFU3_9GAMM</name>
<proteinExistence type="predicted"/>
<accession>A0A369WFU3</accession>
<dbReference type="OrthoDB" id="9800421at2"/>
<reference evidence="1 2" key="1">
    <citation type="submission" date="2018-07" db="EMBL/GenBank/DDBJ databases">
        <title>Motiliproteus coralliicola sp. nov., a bacterium isolated from Coral.</title>
        <authorList>
            <person name="Wang G."/>
        </authorList>
    </citation>
    <scope>NUCLEOTIDE SEQUENCE [LARGE SCALE GENOMIC DNA]</scope>
    <source>
        <strain evidence="1 2">C34</strain>
    </source>
</reference>
<dbReference type="PIRSF" id="PIRSF030820">
    <property type="entry name" value="UCP030820"/>
    <property type="match status" value="1"/>
</dbReference>
<organism evidence="1 2">
    <name type="scientific">Motiliproteus coralliicola</name>
    <dbReference type="NCBI Taxonomy" id="2283196"/>
    <lineage>
        <taxon>Bacteria</taxon>
        <taxon>Pseudomonadati</taxon>
        <taxon>Pseudomonadota</taxon>
        <taxon>Gammaproteobacteria</taxon>
        <taxon>Oceanospirillales</taxon>
        <taxon>Oceanospirillaceae</taxon>
        <taxon>Motiliproteus</taxon>
    </lineage>
</organism>
<protein>
    <submittedName>
        <fullName evidence="1">DUF934 domain-containing protein</fullName>
    </submittedName>
</protein>
<keyword evidence="2" id="KW-1185">Reference proteome</keyword>
<gene>
    <name evidence="1" type="ORF">DV711_11270</name>
</gene>
<evidence type="ECO:0000313" key="1">
    <source>
        <dbReference type="EMBL" id="RDE19466.1"/>
    </source>
</evidence>
<dbReference type="Proteomes" id="UP000253769">
    <property type="component" value="Unassembled WGS sequence"/>
</dbReference>
<comment type="caution">
    <text evidence="1">The sequence shown here is derived from an EMBL/GenBank/DDBJ whole genome shotgun (WGS) entry which is preliminary data.</text>
</comment>
<dbReference type="InterPro" id="IPR008318">
    <property type="entry name" value="UCP030820"/>
</dbReference>
<dbReference type="EMBL" id="QQOH01000003">
    <property type="protein sequence ID" value="RDE19466.1"/>
    <property type="molecule type" value="Genomic_DNA"/>
</dbReference>
<dbReference type="RefSeq" id="WP_114695811.1">
    <property type="nucleotide sequence ID" value="NZ_QQOH01000003.1"/>
</dbReference>
<dbReference type="Pfam" id="PF06073">
    <property type="entry name" value="DUF934"/>
    <property type="match status" value="1"/>
</dbReference>
<dbReference type="AlphaFoldDB" id="A0A369WFU3"/>
<sequence length="161" mass="18046">MPLLIDQKVVADDHWVRVDDTEQLAQLGNNPAILAWELFSQQRDELLAADGELAVAIPNDLDVVELEPLLERLSVIAVDFPSFADGRAFSQARLLRRAGFKGQIRASGDVTRDRLRFMHRCGIDAMEIAEDRFSPEMLGAFGEISVNNQGAEDDPRPIYRQ</sequence>